<dbReference type="PANTHER" id="PTHR42681:SF1">
    <property type="entry name" value="MALONYL-COA-ACYL CARRIER PROTEIN TRANSACYLASE, MITOCHONDRIAL"/>
    <property type="match status" value="1"/>
</dbReference>
<evidence type="ECO:0000313" key="6">
    <source>
        <dbReference type="EMBL" id="ACU45393.1"/>
    </source>
</evidence>
<protein>
    <recommendedName>
        <fullName evidence="1">[acyl-carrier-protein] S-malonyltransferase</fullName>
        <ecNumber evidence="1">2.3.1.39</ecNumber>
    </recommendedName>
</protein>
<dbReference type="AlphaFoldDB" id="D8L2C8"/>
<dbReference type="GO" id="GO:0005829">
    <property type="term" value="C:cytosol"/>
    <property type="evidence" value="ECO:0007669"/>
    <property type="project" value="TreeGrafter"/>
</dbReference>
<dbReference type="EC" id="2.3.1.39" evidence="1"/>
<dbReference type="InterPro" id="IPR014043">
    <property type="entry name" value="Acyl_transferase_dom"/>
</dbReference>
<organism evidence="6">
    <name type="scientific">Acidipropionibacterium jensenii</name>
    <dbReference type="NCBI Taxonomy" id="1749"/>
    <lineage>
        <taxon>Bacteria</taxon>
        <taxon>Bacillati</taxon>
        <taxon>Actinomycetota</taxon>
        <taxon>Actinomycetes</taxon>
        <taxon>Propionibacteriales</taxon>
        <taxon>Propionibacteriaceae</taxon>
        <taxon>Acidipropionibacterium</taxon>
    </lineage>
</organism>
<dbReference type="InterPro" id="IPR050858">
    <property type="entry name" value="Mal-CoA-ACP_Trans/PKS_FabD"/>
</dbReference>
<accession>D8L2C8</accession>
<dbReference type="Gene3D" id="3.40.366.10">
    <property type="entry name" value="Malonyl-Coenzyme A Acyl Carrier Protein, domain 2"/>
    <property type="match status" value="1"/>
</dbReference>
<dbReference type="Gene3D" id="3.30.70.250">
    <property type="entry name" value="Malonyl-CoA ACP transacylase, ACP-binding"/>
    <property type="match status" value="1"/>
</dbReference>
<feature type="domain" description="Malonyl-CoA:ACP transacylase (MAT)" evidence="5">
    <location>
        <begin position="8"/>
        <end position="282"/>
    </location>
</feature>
<dbReference type="SMART" id="SM00827">
    <property type="entry name" value="PKS_AT"/>
    <property type="match status" value="1"/>
</dbReference>
<keyword evidence="3" id="KW-0012">Acyltransferase</keyword>
<evidence type="ECO:0000256" key="3">
    <source>
        <dbReference type="ARBA" id="ARBA00023315"/>
    </source>
</evidence>
<sequence length="296" mass="31405">MSVGALHLFPGQGSQARGMGRRALEHSPQARRFVEEASRAVDLDLVELCLHASLEELTPTQVQQPALTAAALADWIAFGPPTAGPADRFAGHSVGALAAAAASGYLDLVEAVRLARLRGRLMSQAPGRGSMLAVISSRSESQEAQLAWARALSERQGLDVAAVNGPTQIVLSGDLDRVEVAARALPHATVLRVSHGFHSRLMEPAQPEWTAALDQAGFDDGSGYVGCTTGVTAASPQDVRRDLREGLRHTIRWAFVLAATADCTPITVYGPGRIIARLQRPYLKGRTIRVAEGGGR</sequence>
<dbReference type="InterPro" id="IPR001227">
    <property type="entry name" value="Ac_transferase_dom_sf"/>
</dbReference>
<proteinExistence type="predicted"/>
<dbReference type="SUPFAM" id="SSF52151">
    <property type="entry name" value="FabD/lysophospholipase-like"/>
    <property type="match status" value="1"/>
</dbReference>
<dbReference type="InterPro" id="IPR016035">
    <property type="entry name" value="Acyl_Trfase/lysoPLipase"/>
</dbReference>
<dbReference type="EMBL" id="FJ617193">
    <property type="protein sequence ID" value="ACU45393.1"/>
    <property type="molecule type" value="Genomic_DNA"/>
</dbReference>
<dbReference type="GO" id="GO:0004314">
    <property type="term" value="F:[acyl-carrier-protein] S-malonyltransferase activity"/>
    <property type="evidence" value="ECO:0007669"/>
    <property type="project" value="UniProtKB-EC"/>
</dbReference>
<evidence type="ECO:0000256" key="2">
    <source>
        <dbReference type="ARBA" id="ARBA00022679"/>
    </source>
</evidence>
<dbReference type="Pfam" id="PF00698">
    <property type="entry name" value="Acyl_transf_1"/>
    <property type="match status" value="1"/>
</dbReference>
<reference evidence="6" key="1">
    <citation type="submission" date="2009-01" db="EMBL/GenBank/DDBJ databases">
        <title>Characterization of the biosynthetic gene cluster of the pigment granadaene in Propionibacterium jensenii.</title>
        <authorList>
            <person name="Vanberg C."/>
            <person name="Langsrud T."/>
            <person name="Nes I.F."/>
            <person name="Holo H."/>
        </authorList>
    </citation>
    <scope>NUCLEOTIDE SEQUENCE</scope>
    <source>
        <strain evidence="6">LMGT2818</strain>
    </source>
</reference>
<dbReference type="PANTHER" id="PTHR42681">
    <property type="entry name" value="MALONYL-COA-ACYL CARRIER PROTEIN TRANSACYLASE, MITOCHONDRIAL"/>
    <property type="match status" value="1"/>
</dbReference>
<dbReference type="GO" id="GO:0006633">
    <property type="term" value="P:fatty acid biosynthetic process"/>
    <property type="evidence" value="ECO:0007669"/>
    <property type="project" value="TreeGrafter"/>
</dbReference>
<evidence type="ECO:0000256" key="1">
    <source>
        <dbReference type="ARBA" id="ARBA00013258"/>
    </source>
</evidence>
<name>D8L2C8_9ACTN</name>
<dbReference type="SUPFAM" id="SSF55048">
    <property type="entry name" value="Probable ACP-binding domain of malonyl-CoA ACP transacylase"/>
    <property type="match status" value="1"/>
</dbReference>
<evidence type="ECO:0000259" key="5">
    <source>
        <dbReference type="SMART" id="SM00827"/>
    </source>
</evidence>
<dbReference type="InterPro" id="IPR016036">
    <property type="entry name" value="Malonyl_transacylase_ACP-bd"/>
</dbReference>
<comment type="catalytic activity">
    <reaction evidence="4">
        <text>holo-[ACP] + malonyl-CoA = malonyl-[ACP] + CoA</text>
        <dbReference type="Rhea" id="RHEA:41792"/>
        <dbReference type="Rhea" id="RHEA-COMP:9623"/>
        <dbReference type="Rhea" id="RHEA-COMP:9685"/>
        <dbReference type="ChEBI" id="CHEBI:57287"/>
        <dbReference type="ChEBI" id="CHEBI:57384"/>
        <dbReference type="ChEBI" id="CHEBI:64479"/>
        <dbReference type="ChEBI" id="CHEBI:78449"/>
        <dbReference type="EC" id="2.3.1.39"/>
    </reaction>
</comment>
<evidence type="ECO:0000256" key="4">
    <source>
        <dbReference type="ARBA" id="ARBA00048462"/>
    </source>
</evidence>
<keyword evidence="2 6" id="KW-0808">Transferase</keyword>